<gene>
    <name evidence="2" type="ORF">ABC974_17475</name>
</gene>
<protein>
    <submittedName>
        <fullName evidence="2">AMP-binding protein</fullName>
    </submittedName>
</protein>
<dbReference type="EMBL" id="JBDIME010000017">
    <property type="protein sequence ID" value="MEN2791431.1"/>
    <property type="molecule type" value="Genomic_DNA"/>
</dbReference>
<dbReference type="PROSITE" id="PS00455">
    <property type="entry name" value="AMP_BINDING"/>
    <property type="match status" value="1"/>
</dbReference>
<dbReference type="InterPro" id="IPR045851">
    <property type="entry name" value="AMP-bd_C_sf"/>
</dbReference>
<evidence type="ECO:0000313" key="2">
    <source>
        <dbReference type="EMBL" id="MEN2791431.1"/>
    </source>
</evidence>
<evidence type="ECO:0000313" key="3">
    <source>
        <dbReference type="Proteomes" id="UP001419910"/>
    </source>
</evidence>
<dbReference type="Pfam" id="PF00501">
    <property type="entry name" value="AMP-binding"/>
    <property type="match status" value="2"/>
</dbReference>
<dbReference type="Gene3D" id="3.40.50.12780">
    <property type="entry name" value="N-terminal domain of ligase-like"/>
    <property type="match status" value="1"/>
</dbReference>
<feature type="domain" description="AMP-dependent synthetase/ligase" evidence="1">
    <location>
        <begin position="11"/>
        <end position="105"/>
    </location>
</feature>
<dbReference type="InterPro" id="IPR020845">
    <property type="entry name" value="AMP-binding_CS"/>
</dbReference>
<sequence>MSAIIDAILARAAGIPDAIAFDDGESVVRYRDLGRQIETVASVIRFSLGSIAPGAVAIAKGNGTNWALADLALLSLGIPCVPLPPFFSDGQKAAVLKDAGAIALIERRGVTLLPGSPADIPAGTAKITYTSGSTGDPKGICLSEAAMLATAQAIVARLGAGMAGVHLPVLPLPVLLENVAGLYASLLAGGTYATRRADALGLASPFRPDFPTLLGAIEEARATSLILVPELLAGLVAAMEARGARLPLLRLVAVGGGRVPVTLLDRAAALGLPVIQGYGLTECGSVVSLEQLGEAVRGTVGQPLDHVRVSLAADGEIIVRGIGHLGTVGAPRASGPISTGDLGTIDESGRLTIIGRKSSMLITGFARNVAPEWIEEVLCAQPEIAQALVHGEGDAALSAIIVPSALTADAGAGIAAANATLPDYARVGSWRLSRPFTPLDGTLTANGRLRRAAILARAASAPFFDQLVARTAGARSRMLATPQLRAGLAGRIGRDTYLAYLAQAYHHVRHTVPLMQLARGRLGRSPMLVEALDEYIVEESGHEHWILDDIEAAGGDPVRVVADGPSAATAAMVDHAYATIRHGNPASFFGMVFVLEGTSIALASQGAEAVQASLGLPPEAFRYLTSHGALDQEHMRFFESLMNRITDIEDQEAIVAMADRIFDLFGGMFAAIPLPHHA</sequence>
<dbReference type="Gene3D" id="3.30.300.30">
    <property type="match status" value="1"/>
</dbReference>
<name>A0ABU9Y6K4_9SPHN</name>
<dbReference type="InterPro" id="IPR016084">
    <property type="entry name" value="Haem_Oase-like_multi-hlx"/>
</dbReference>
<dbReference type="Gene3D" id="1.20.910.10">
    <property type="entry name" value="Heme oxygenase-like"/>
    <property type="match status" value="1"/>
</dbReference>
<dbReference type="Proteomes" id="UP001419910">
    <property type="component" value="Unassembled WGS sequence"/>
</dbReference>
<dbReference type="InterPro" id="IPR042099">
    <property type="entry name" value="ANL_N_sf"/>
</dbReference>
<feature type="domain" description="AMP-dependent synthetase/ligase" evidence="1">
    <location>
        <begin position="124"/>
        <end position="314"/>
    </location>
</feature>
<comment type="caution">
    <text evidence="2">The sequence shown here is derived from an EMBL/GenBank/DDBJ whole genome shotgun (WGS) entry which is preliminary data.</text>
</comment>
<dbReference type="SMART" id="SM01236">
    <property type="entry name" value="Haem_oxygenase_2"/>
    <property type="match status" value="1"/>
</dbReference>
<dbReference type="SUPFAM" id="SSF48613">
    <property type="entry name" value="Heme oxygenase-like"/>
    <property type="match status" value="1"/>
</dbReference>
<keyword evidence="3" id="KW-1185">Reference proteome</keyword>
<proteinExistence type="predicted"/>
<organism evidence="2 3">
    <name type="scientific">Sphingomonas oligophenolica</name>
    <dbReference type="NCBI Taxonomy" id="301154"/>
    <lineage>
        <taxon>Bacteria</taxon>
        <taxon>Pseudomonadati</taxon>
        <taxon>Pseudomonadota</taxon>
        <taxon>Alphaproteobacteria</taxon>
        <taxon>Sphingomonadales</taxon>
        <taxon>Sphingomonadaceae</taxon>
        <taxon>Sphingomonas</taxon>
    </lineage>
</organism>
<dbReference type="RefSeq" id="WP_343890375.1">
    <property type="nucleotide sequence ID" value="NZ_BAAAEH010000032.1"/>
</dbReference>
<evidence type="ECO:0000259" key="1">
    <source>
        <dbReference type="Pfam" id="PF00501"/>
    </source>
</evidence>
<dbReference type="InterPro" id="IPR000873">
    <property type="entry name" value="AMP-dep_synth/lig_dom"/>
</dbReference>
<dbReference type="PANTHER" id="PTHR43201">
    <property type="entry name" value="ACYL-COA SYNTHETASE"/>
    <property type="match status" value="1"/>
</dbReference>
<accession>A0ABU9Y6K4</accession>
<dbReference type="SUPFAM" id="SSF56801">
    <property type="entry name" value="Acetyl-CoA synthetase-like"/>
    <property type="match status" value="1"/>
</dbReference>
<dbReference type="Pfam" id="PF14518">
    <property type="entry name" value="Haem_oxygenas_2"/>
    <property type="match status" value="1"/>
</dbReference>
<dbReference type="PANTHER" id="PTHR43201:SF32">
    <property type="entry name" value="2-SUCCINYLBENZOATE--COA LIGASE, CHLOROPLASTIC_PEROXISOMAL"/>
    <property type="match status" value="1"/>
</dbReference>
<reference evidence="2 3" key="1">
    <citation type="submission" date="2024-05" db="EMBL/GenBank/DDBJ databases">
        <authorList>
            <person name="Liu Q."/>
            <person name="Xin Y.-H."/>
        </authorList>
    </citation>
    <scope>NUCLEOTIDE SEQUENCE [LARGE SCALE GENOMIC DNA]</scope>
    <source>
        <strain evidence="2 3">CGMCC 1.10181</strain>
    </source>
</reference>